<dbReference type="InterPro" id="IPR006162">
    <property type="entry name" value="Ppantetheine_attach_site"/>
</dbReference>
<dbReference type="EMBL" id="MKQR01000013">
    <property type="protein sequence ID" value="OLR93057.1"/>
    <property type="molecule type" value="Genomic_DNA"/>
</dbReference>
<evidence type="ECO:0000256" key="4">
    <source>
        <dbReference type="SAM" id="MobiDB-lite"/>
    </source>
</evidence>
<name>A0A1Q9LLZ0_9PSEU</name>
<keyword evidence="7" id="KW-1185">Reference proteome</keyword>
<dbReference type="CDD" id="cd19531">
    <property type="entry name" value="LCL_NRPS-like"/>
    <property type="match status" value="2"/>
</dbReference>
<dbReference type="PROSITE" id="PS00455">
    <property type="entry name" value="AMP_BINDING"/>
    <property type="match status" value="1"/>
</dbReference>
<dbReference type="InterPro" id="IPR010071">
    <property type="entry name" value="AA_adenyl_dom"/>
</dbReference>
<dbReference type="InterPro" id="IPR036736">
    <property type="entry name" value="ACP-like_sf"/>
</dbReference>
<reference evidence="6 7" key="1">
    <citation type="submission" date="2016-10" db="EMBL/GenBank/DDBJ databases">
        <title>The Draft Genome Sequence of Actinokineospora bangkokensis 44EHWT reveals the biosynthetic pathway of antifungal compounds Thailandins with unusual extender unit butylmalonyl-CoA.</title>
        <authorList>
            <person name="Greule A."/>
            <person name="Intra B."/>
            <person name="Flemming S."/>
            <person name="Rommel M.G."/>
            <person name="Panbangred W."/>
            <person name="Bechthold A."/>
        </authorList>
    </citation>
    <scope>NUCLEOTIDE SEQUENCE [LARGE SCALE GENOMIC DNA]</scope>
    <source>
        <strain evidence="6 7">44EHW</strain>
    </source>
</reference>
<dbReference type="PROSITE" id="PS50075">
    <property type="entry name" value="CARRIER"/>
    <property type="match status" value="2"/>
</dbReference>
<evidence type="ECO:0000256" key="1">
    <source>
        <dbReference type="ARBA" id="ARBA00001957"/>
    </source>
</evidence>
<evidence type="ECO:0000313" key="7">
    <source>
        <dbReference type="Proteomes" id="UP000186040"/>
    </source>
</evidence>
<dbReference type="InterPro" id="IPR045851">
    <property type="entry name" value="AMP-bd_C_sf"/>
</dbReference>
<dbReference type="GO" id="GO:0044550">
    <property type="term" value="P:secondary metabolite biosynthetic process"/>
    <property type="evidence" value="ECO:0007669"/>
    <property type="project" value="UniProtKB-ARBA"/>
</dbReference>
<dbReference type="GO" id="GO:0031177">
    <property type="term" value="F:phosphopantetheine binding"/>
    <property type="evidence" value="ECO:0007669"/>
    <property type="project" value="InterPro"/>
</dbReference>
<dbReference type="GO" id="GO:0008610">
    <property type="term" value="P:lipid biosynthetic process"/>
    <property type="evidence" value="ECO:0007669"/>
    <property type="project" value="UniProtKB-ARBA"/>
</dbReference>
<dbReference type="Proteomes" id="UP000186040">
    <property type="component" value="Unassembled WGS sequence"/>
</dbReference>
<dbReference type="InterPro" id="IPR001242">
    <property type="entry name" value="Condensation_dom"/>
</dbReference>
<dbReference type="Gene3D" id="3.30.559.10">
    <property type="entry name" value="Chloramphenicol acetyltransferase-like domain"/>
    <property type="match status" value="2"/>
</dbReference>
<dbReference type="RefSeq" id="WP_075975324.1">
    <property type="nucleotide sequence ID" value="NZ_MKQR01000013.1"/>
</dbReference>
<dbReference type="GO" id="GO:0072330">
    <property type="term" value="P:monocarboxylic acid biosynthetic process"/>
    <property type="evidence" value="ECO:0007669"/>
    <property type="project" value="UniProtKB-ARBA"/>
</dbReference>
<dbReference type="FunFam" id="3.30.300.30:FF:000010">
    <property type="entry name" value="Enterobactin synthetase component F"/>
    <property type="match status" value="1"/>
</dbReference>
<dbReference type="FunFam" id="1.10.1200.10:FF:000016">
    <property type="entry name" value="Non-ribosomal peptide synthase"/>
    <property type="match status" value="1"/>
</dbReference>
<dbReference type="InterPro" id="IPR000873">
    <property type="entry name" value="AMP-dep_synth/lig_dom"/>
</dbReference>
<dbReference type="InterPro" id="IPR020806">
    <property type="entry name" value="PKS_PP-bd"/>
</dbReference>
<evidence type="ECO:0000256" key="2">
    <source>
        <dbReference type="ARBA" id="ARBA00022450"/>
    </source>
</evidence>
<dbReference type="CDD" id="cd05930">
    <property type="entry name" value="A_NRPS"/>
    <property type="match status" value="2"/>
</dbReference>
<feature type="domain" description="Carrier" evidence="5">
    <location>
        <begin position="984"/>
        <end position="1059"/>
    </location>
</feature>
<dbReference type="Gene3D" id="1.10.1200.10">
    <property type="entry name" value="ACP-like"/>
    <property type="match status" value="2"/>
</dbReference>
<dbReference type="Pfam" id="PF00550">
    <property type="entry name" value="PP-binding"/>
    <property type="match status" value="2"/>
</dbReference>
<dbReference type="Pfam" id="PF13193">
    <property type="entry name" value="AMP-binding_C"/>
    <property type="match status" value="2"/>
</dbReference>
<dbReference type="GO" id="GO:0043041">
    <property type="term" value="P:amino acid activation for nonribosomal peptide biosynthetic process"/>
    <property type="evidence" value="ECO:0007669"/>
    <property type="project" value="TreeGrafter"/>
</dbReference>
<sequence length="2146" mass="229872">MEYGDGHYPLSFEQEQLWFLDQLRSGAQEYLLHWGFRLRGALDTRALERALSTIATRHEVLRTHYAEVDGHPVQVIDDPGPAPLTTVDLTAVAADEREARLSAVAREQASTPVDLTAAPWRVTLVRLAEDEAVLLVVVHHIAFDNSSMGILAGELRVLYTAYTQGEPSPLEPLPVQYADFADWQRERWEDPDAGLARQEAYWRERLSGLAPLDLPTDRPRPARWDPAGGTVEFTVPADRAAALLAVGRACGATPFMTYLAAFHLLVSRYAGVGDLGVGVTMAGRNQVELEQLVGPLVSTVVLRTDLDGDPSFADLLVRTRETTLEAFENPDVPFQRVVAELEPDRDLSRNPLFQVAFVVHNGRGERLNLPGVTVEPVPAATMSATFDLSLNMAENRDGSWGARLLYPTALFDRDRVERMARTYLALLDRVAAAPEVPLSLVETVPAAERALIAGWQPGPAAPVAGSLPELFRAQALATPAATAVVAGGAEITYAELNARVERLTGYLRAQGVTTETPVGVALHRGADLVVALLAVLAAGGVHVPLAPDLPVERLAHILDDSGVDLVLTEASVRDVLPRELRAVLVDAPEVAAAGPLGPVPLSPDNTAYTMYTSGSTGRPKGVAVTHGGIRNRVLWSVRTHGLTAADRVLQKTTISFDASVWEFLAPLVSGGAVVMAPADAHKDTAVMVGAVADHGVTVLQLVPSILHAVVAEPRLPECTALRVVCSAGEPLPSELCERLLDAVDVAVYNTYGPTECSIDSTAWRYERGATDSTDSTDSTDTTDSIVPIGSPLPGLEVHVVDAQDRLVPVGVPGELCVTGVGVARGYVGRPDLTAERFTPNPHASTPGQRWYRTGDLARWRADGTLEFVGRLDAQVKVRGVRVEPGEVEAALRAHPAVAAALVTPHRGAAGDLELVAYVVAEPGATAAADELREHLATRLTPAMIPSVVVALEAFPLLPNGKVDRSRLPAPDQAREPEPAGGYVEPRTDAERTVAGVMAELLGCERVGAEDDFFALGGHSLLAIRLAHRLRKALGVEVTAGALFEGRTVARIAALADSDDPGEGAERVPPVVPVPRGHALPTSSGQQRLWFLDQLEPGSAEYLIPLAFDLTGPLDTGALRAAVDAVVARHEVLRTRYVSDGGTPTQVVDPVGRVPFTVVDLSGHDDAEQRAAALVDAEGARPFDLAAEHQLRTTVVRTGPDRHLLAITLHHIAFDAWSMGTFLADLDRAYAGAALEPLPVQYADFAVWQREREADGTLAGQLEHWKRELAGLTPLELTTDRPRPAERDLRGGTVVVEVPAAAAAGLREVGARTGATPFMVLLAAFDVLLSRYTGRTDIAVGTPVAGRTRPETEHLVGFFINNLVLRTDLGGDPTFAELVARVKSTALTAFANQDVPFEHLVDALQPSRDLSRNPLFQVMFEVQHVGGVVPPRLAGCAAVGLASGAEVAKFDLTLTVKERADGVLRCWFEFATALFDEATVRRLAGHYLRVLAGVADAPDRPIGLIDPLAPAERADILGAWPDPDAHRLDELDPPAEHHLAVPALFEQQVARTPGAVALVFGDQEITFADLNARANRLAHHLRGLGVGPEVKVGSCLERGVEAVVVLLAVLKAGGVYVPFDPEHPEDRLDFMIGDAGAAVVATTTGHAERLRKPGRVVLVADEPATWAHEPDTDPAPVGHPANLAYMIYTSGSTGRPKGVMVAHRAYAHHCRVISDYYGIRPGERVVLLSALTFDLAMDQIAVTLTAGATLVVSDPVFWLPAELPGKLAHFGVTVMEITPAYYREMLEGDARLLAGMKLMNVGADVVTVGDAQRWAATGLPGRFMCNYGPTEATITCMVNPVAEDLSTERPTATMHIGRGVAGTRVLVLDEQLRPQPVGVPGELCVGGTRLARGYYDRPGLTAEKFVPDPYATTPGARLYRTGDLVRYRADGVVEFLGRLDHQVKVRGFRIELPEVEAALAKHPLVRAAAVLAKEAGPGDKRLVAYLEWDGEGDPDIADLRAHLRELLPEYMIPAAWVVVAALPLSSSKKVDRAALRALVATELDEAREYVPPRDPTEEVVAGTWAEVLGLERVGAHDDFFGLGGHSLLATRVLARLRAAFAVDLPLRVLFEATTVADLAAAVTDAVTAEIDGLSDAEMRELLSREGV</sequence>
<dbReference type="Gene3D" id="2.30.38.10">
    <property type="entry name" value="Luciferase, Domain 3"/>
    <property type="match status" value="1"/>
</dbReference>
<protein>
    <submittedName>
        <fullName evidence="6">Non-ribosomal peptide synthetase</fullName>
    </submittedName>
</protein>
<dbReference type="Pfam" id="PF00668">
    <property type="entry name" value="Condensation"/>
    <property type="match status" value="2"/>
</dbReference>
<dbReference type="InterPro" id="IPR020845">
    <property type="entry name" value="AMP-binding_CS"/>
</dbReference>
<dbReference type="STRING" id="1193682.BJP25_19085"/>
<dbReference type="FunFam" id="3.40.50.980:FF:000001">
    <property type="entry name" value="Non-ribosomal peptide synthetase"/>
    <property type="match status" value="1"/>
</dbReference>
<comment type="caution">
    <text evidence="6">The sequence shown here is derived from an EMBL/GenBank/DDBJ whole genome shotgun (WGS) entry which is preliminary data.</text>
</comment>
<dbReference type="FunFam" id="2.30.38.10:FF:000001">
    <property type="entry name" value="Non-ribosomal peptide synthetase PvdI"/>
    <property type="match status" value="2"/>
</dbReference>
<dbReference type="SUPFAM" id="SSF47336">
    <property type="entry name" value="ACP-like"/>
    <property type="match status" value="2"/>
</dbReference>
<dbReference type="SUPFAM" id="SSF56801">
    <property type="entry name" value="Acetyl-CoA synthetase-like"/>
    <property type="match status" value="2"/>
</dbReference>
<dbReference type="InterPro" id="IPR025110">
    <property type="entry name" value="AMP-bd_C"/>
</dbReference>
<dbReference type="SMART" id="SM00823">
    <property type="entry name" value="PKS_PP"/>
    <property type="match status" value="2"/>
</dbReference>
<dbReference type="Pfam" id="PF00501">
    <property type="entry name" value="AMP-binding"/>
    <property type="match status" value="2"/>
</dbReference>
<evidence type="ECO:0000259" key="5">
    <source>
        <dbReference type="PROSITE" id="PS50075"/>
    </source>
</evidence>
<feature type="compositionally biased region" description="Basic and acidic residues" evidence="4">
    <location>
        <begin position="963"/>
        <end position="977"/>
    </location>
</feature>
<dbReference type="GO" id="GO:0003824">
    <property type="term" value="F:catalytic activity"/>
    <property type="evidence" value="ECO:0007669"/>
    <property type="project" value="InterPro"/>
</dbReference>
<dbReference type="GO" id="GO:0005829">
    <property type="term" value="C:cytosol"/>
    <property type="evidence" value="ECO:0007669"/>
    <property type="project" value="TreeGrafter"/>
</dbReference>
<keyword evidence="2" id="KW-0596">Phosphopantetheine</keyword>
<gene>
    <name evidence="6" type="ORF">BJP25_19085</name>
</gene>
<dbReference type="SUPFAM" id="SSF52777">
    <property type="entry name" value="CoA-dependent acyltransferases"/>
    <property type="match status" value="4"/>
</dbReference>
<evidence type="ECO:0000256" key="3">
    <source>
        <dbReference type="ARBA" id="ARBA00022553"/>
    </source>
</evidence>
<keyword evidence="3" id="KW-0597">Phosphoprotein</keyword>
<dbReference type="Gene3D" id="3.40.50.980">
    <property type="match status" value="2"/>
</dbReference>
<dbReference type="InterPro" id="IPR009081">
    <property type="entry name" value="PP-bd_ACP"/>
</dbReference>
<dbReference type="Gene3D" id="3.30.300.30">
    <property type="match status" value="2"/>
</dbReference>
<proteinExistence type="predicted"/>
<dbReference type="PANTHER" id="PTHR45527">
    <property type="entry name" value="NONRIBOSOMAL PEPTIDE SYNTHETASE"/>
    <property type="match status" value="1"/>
</dbReference>
<dbReference type="PANTHER" id="PTHR45527:SF1">
    <property type="entry name" value="FATTY ACID SYNTHASE"/>
    <property type="match status" value="1"/>
</dbReference>
<dbReference type="FunFam" id="3.40.50.12780:FF:000012">
    <property type="entry name" value="Non-ribosomal peptide synthetase"/>
    <property type="match status" value="1"/>
</dbReference>
<feature type="domain" description="Carrier" evidence="5">
    <location>
        <begin position="2050"/>
        <end position="2125"/>
    </location>
</feature>
<dbReference type="PROSITE" id="PS00012">
    <property type="entry name" value="PHOSPHOPANTETHEINE"/>
    <property type="match status" value="2"/>
</dbReference>
<accession>A0A1Q9LLZ0</accession>
<evidence type="ECO:0000313" key="6">
    <source>
        <dbReference type="EMBL" id="OLR93057.1"/>
    </source>
</evidence>
<dbReference type="Gene3D" id="3.30.559.30">
    <property type="entry name" value="Nonribosomal peptide synthetase, condensation domain"/>
    <property type="match status" value="2"/>
</dbReference>
<feature type="region of interest" description="Disordered" evidence="4">
    <location>
        <begin position="963"/>
        <end position="984"/>
    </location>
</feature>
<comment type="cofactor">
    <cofactor evidence="1">
        <name>pantetheine 4'-phosphate</name>
        <dbReference type="ChEBI" id="CHEBI:47942"/>
    </cofactor>
</comment>
<dbReference type="InterPro" id="IPR023213">
    <property type="entry name" value="CAT-like_dom_sf"/>
</dbReference>
<dbReference type="Gene3D" id="3.40.50.12780">
    <property type="entry name" value="N-terminal domain of ligase-like"/>
    <property type="match status" value="1"/>
</dbReference>
<dbReference type="NCBIfam" id="TIGR01733">
    <property type="entry name" value="AA-adenyl-dom"/>
    <property type="match status" value="2"/>
</dbReference>
<dbReference type="InterPro" id="IPR042099">
    <property type="entry name" value="ANL_N_sf"/>
</dbReference>
<dbReference type="OrthoDB" id="2378856at2"/>
<organism evidence="6 7">
    <name type="scientific">Actinokineospora bangkokensis</name>
    <dbReference type="NCBI Taxonomy" id="1193682"/>
    <lineage>
        <taxon>Bacteria</taxon>
        <taxon>Bacillati</taxon>
        <taxon>Actinomycetota</taxon>
        <taxon>Actinomycetes</taxon>
        <taxon>Pseudonocardiales</taxon>
        <taxon>Pseudonocardiaceae</taxon>
        <taxon>Actinokineospora</taxon>
    </lineage>
</organism>